<accession>E7QUZ7</accession>
<feature type="transmembrane region" description="Helical" evidence="1">
    <location>
        <begin position="117"/>
        <end position="138"/>
    </location>
</feature>
<keyword evidence="1" id="KW-0812">Transmembrane</keyword>
<keyword evidence="1" id="KW-0472">Membrane</keyword>
<evidence type="ECO:0000313" key="3">
    <source>
        <dbReference type="EMBL" id="SHL26002.1"/>
    </source>
</evidence>
<feature type="transmembrane region" description="Helical" evidence="1">
    <location>
        <begin position="93"/>
        <end position="111"/>
    </location>
</feature>
<evidence type="ECO:0000313" key="2">
    <source>
        <dbReference type="EMBL" id="EFW91515.1"/>
    </source>
</evidence>
<evidence type="ECO:0000256" key="1">
    <source>
        <dbReference type="SAM" id="Phobius"/>
    </source>
</evidence>
<dbReference type="STRING" id="797209.GCA_000376445_03856"/>
<evidence type="ECO:0008006" key="6">
    <source>
        <dbReference type="Google" id="ProtNLM"/>
    </source>
</evidence>
<evidence type="ECO:0000313" key="4">
    <source>
        <dbReference type="Proteomes" id="UP000003751"/>
    </source>
</evidence>
<dbReference type="EMBL" id="FRAN01000005">
    <property type="protein sequence ID" value="SHL26002.1"/>
    <property type="molecule type" value="Genomic_DNA"/>
</dbReference>
<sequence length="148" mass="16139">MLAAVAILWKRGITMGVASVTPQLEKPERRRLVWLHGVLVLLGVWIAVSPLTFGSEFRVPDHALLGIAIVLFAGLYVVGLLRNRALSFVSEWMIALLGLVVLGISLVSTLVSDAVLWSDGIAGALVTLIAAYVIYTLYRTRRREAADE</sequence>
<feature type="transmembrane region" description="Helical" evidence="1">
    <location>
        <begin position="63"/>
        <end position="81"/>
    </location>
</feature>
<protein>
    <recommendedName>
        <fullName evidence="6">SPW repeat-containing protein</fullName>
    </recommendedName>
</protein>
<gene>
    <name evidence="3" type="ORF">SAMN05444342_3448</name>
    <name evidence="2" type="ORF">ZOD2009_13166</name>
</gene>
<organism evidence="2 4">
    <name type="scientific">Haladaptatus paucihalophilus DX253</name>
    <dbReference type="NCBI Taxonomy" id="797209"/>
    <lineage>
        <taxon>Archaea</taxon>
        <taxon>Methanobacteriati</taxon>
        <taxon>Methanobacteriota</taxon>
        <taxon>Stenosarchaea group</taxon>
        <taxon>Halobacteria</taxon>
        <taxon>Halobacteriales</taxon>
        <taxon>Haladaptataceae</taxon>
        <taxon>Haladaptatus</taxon>
    </lineage>
</organism>
<dbReference type="Proteomes" id="UP000184203">
    <property type="component" value="Unassembled WGS sequence"/>
</dbReference>
<proteinExistence type="predicted"/>
<reference evidence="2 4" key="1">
    <citation type="journal article" date="2014" name="ISME J.">
        <title>Trehalose/2-sulfotrehalose biosynthesis and glycine-betaine uptake are widely spread mechanisms for osmoadaptation in the Halobacteriales.</title>
        <authorList>
            <person name="Youssef N.H."/>
            <person name="Savage-Ashlock K.N."/>
            <person name="McCully A.L."/>
            <person name="Luedtke B."/>
            <person name="Shaw E.I."/>
            <person name="Hoff W.D."/>
            <person name="Elshahed M.S."/>
        </authorList>
    </citation>
    <scope>NUCLEOTIDE SEQUENCE [LARGE SCALE GENOMIC DNA]</scope>
    <source>
        <strain evidence="2 4">DX253</strain>
    </source>
</reference>
<reference evidence="5" key="2">
    <citation type="submission" date="2016-11" db="EMBL/GenBank/DDBJ databases">
        <authorList>
            <person name="Varghese N."/>
            <person name="Submissions S."/>
        </authorList>
    </citation>
    <scope>NUCLEOTIDE SEQUENCE [LARGE SCALE GENOMIC DNA]</scope>
    <source>
        <strain evidence="5">DX253</strain>
    </source>
</reference>
<feature type="transmembrane region" description="Helical" evidence="1">
    <location>
        <begin position="32"/>
        <end position="51"/>
    </location>
</feature>
<reference evidence="3" key="3">
    <citation type="submission" date="2016-11" db="EMBL/GenBank/DDBJ databases">
        <authorList>
            <person name="Jaros S."/>
            <person name="Januszkiewicz K."/>
            <person name="Wedrychowicz H."/>
        </authorList>
    </citation>
    <scope>NUCLEOTIDE SEQUENCE [LARGE SCALE GENOMIC DNA]</scope>
    <source>
        <strain evidence="3">DX253</strain>
    </source>
</reference>
<dbReference type="EMBL" id="AEMG01000013">
    <property type="protein sequence ID" value="EFW91515.1"/>
    <property type="molecule type" value="Genomic_DNA"/>
</dbReference>
<evidence type="ECO:0000313" key="5">
    <source>
        <dbReference type="Proteomes" id="UP000184203"/>
    </source>
</evidence>
<dbReference type="PATRIC" id="fig|797209.4.peg.2591"/>
<dbReference type="AlphaFoldDB" id="E7QUZ7"/>
<keyword evidence="5" id="KW-1185">Reference proteome</keyword>
<name>E7QUZ7_HALPU</name>
<dbReference type="Proteomes" id="UP000003751">
    <property type="component" value="Unassembled WGS sequence"/>
</dbReference>
<keyword evidence="1" id="KW-1133">Transmembrane helix</keyword>